<proteinExistence type="predicted"/>
<evidence type="ECO:0000256" key="1">
    <source>
        <dbReference type="SAM" id="SignalP"/>
    </source>
</evidence>
<dbReference type="EMBL" id="CP009220">
    <property type="protein sequence ID" value="ALC06084.1"/>
    <property type="molecule type" value="Genomic_DNA"/>
</dbReference>
<dbReference type="KEGG" id="cdx:CDES_08450"/>
<organism evidence="2 3">
    <name type="scientific">Corynebacterium deserti GIMN1.010</name>
    <dbReference type="NCBI Taxonomy" id="931089"/>
    <lineage>
        <taxon>Bacteria</taxon>
        <taxon>Bacillati</taxon>
        <taxon>Actinomycetota</taxon>
        <taxon>Actinomycetes</taxon>
        <taxon>Mycobacteriales</taxon>
        <taxon>Corynebacteriaceae</taxon>
        <taxon>Corynebacterium</taxon>
    </lineage>
</organism>
<dbReference type="Proteomes" id="UP000068067">
    <property type="component" value="Chromosome"/>
</dbReference>
<dbReference type="STRING" id="931089.CDES_08450"/>
<accession>A0A0M4CIR8</accession>
<evidence type="ECO:0000313" key="2">
    <source>
        <dbReference type="EMBL" id="ALC06084.1"/>
    </source>
</evidence>
<dbReference type="AlphaFoldDB" id="A0A0M4CIR8"/>
<feature type="chain" id="PRO_5005791430" evidence="1">
    <location>
        <begin position="28"/>
        <end position="631"/>
    </location>
</feature>
<reference evidence="2 3" key="1">
    <citation type="submission" date="2014-08" db="EMBL/GenBank/DDBJ databases">
        <title>Complete genome sequence of Corynebacterium deserti GIMN1.010 (=DSM 45689), isolated from desert sand in western China.</title>
        <authorList>
            <person name="Ruckert C."/>
            <person name="Albersmeier A."/>
            <person name="Kalinowski J."/>
        </authorList>
    </citation>
    <scope>NUCLEOTIDE SEQUENCE [LARGE SCALE GENOMIC DNA]</scope>
    <source>
        <strain evidence="2 3">GIMN1.010</strain>
    </source>
</reference>
<dbReference type="Pfam" id="PF08310">
    <property type="entry name" value="LGFP"/>
    <property type="match status" value="3"/>
</dbReference>
<keyword evidence="1" id="KW-0732">Signal</keyword>
<feature type="signal peptide" evidence="1">
    <location>
        <begin position="1"/>
        <end position="27"/>
    </location>
</feature>
<evidence type="ECO:0000313" key="3">
    <source>
        <dbReference type="Proteomes" id="UP000068067"/>
    </source>
</evidence>
<gene>
    <name evidence="2" type="ORF">CDES_08450</name>
</gene>
<dbReference type="PATRIC" id="fig|931089.4.peg.1697"/>
<name>A0A0M4CIR8_9CORY</name>
<keyword evidence="3" id="KW-1185">Reference proteome</keyword>
<protein>
    <submittedName>
        <fullName evidence="2">Uncharacterized protein</fullName>
    </submittedName>
</protein>
<dbReference type="InterPro" id="IPR013207">
    <property type="entry name" value="LGFP"/>
</dbReference>
<sequence length="631" mass="70815">MRLVRRLVGVSAVMLLAIGVASPVAQAQVEDQFELVEEITDEQFADDGVDYVPNRNAPTVEEQLEDYETAHPEVVVEYHEQVNDSKDNVEELPLPKRDIVAGDMRSDVIELPEGVSKEKADQLEVAEARLNEGARLMATTGCEVMWPTGFSVCGRILDTYRQVGGQLSWLGLPKSNELTNPDGVGKRSEFFGGAIYWHPDTGAYAVTLDGLRQWGTLNWESGPLGYPTSGPMDTNYPLTQRQTFQGGDNYYNPLTGGAVWGDIKQRYEELGGSNHAIGIPITNELPSGTEYFYNNFSNGTISWRNDRQTRFMYLATQRVWDALGRETGRLGFPEADETPEVSGLFHVVNFAERGVIAWNGILGARELYGDVYSLWLQYQNTDTPLGWPIPSLTSLNESLEQEFTRGVVLGSGDALTWIPDDEERSLEDFLPIGSSGSSSSSQEMTLFSQRAQYVDCKNLPDLDEQRKTENNIEKNGGPIKKEYSSRGFPTEFRFVVRKGHYDRYRNEGWGYLKNYCKHNFANHAMAEAVVDKAVIDYGSSPGTSYYKFEKTVYFLDCRTYTFNKNSGCKEMHAPQWVTIIYNPHTFTGANSNRPKGVISAWCNSTPPGGIEHEPEISQCPDHVNLYNKLRI</sequence>